<keyword evidence="2" id="KW-0812">Transmembrane</keyword>
<feature type="compositionally biased region" description="Polar residues" evidence="1">
    <location>
        <begin position="11"/>
        <end position="22"/>
    </location>
</feature>
<feature type="region of interest" description="Disordered" evidence="1">
    <location>
        <begin position="1"/>
        <end position="22"/>
    </location>
</feature>
<feature type="transmembrane region" description="Helical" evidence="2">
    <location>
        <begin position="143"/>
        <end position="163"/>
    </location>
</feature>
<keyword evidence="2" id="KW-1133">Transmembrane helix</keyword>
<evidence type="ECO:0000313" key="3">
    <source>
        <dbReference type="EMBL" id="RDH83616.1"/>
    </source>
</evidence>
<accession>A0A370DHI0</accession>
<comment type="caution">
    <text evidence="3">The sequence shown here is derived from an EMBL/GenBank/DDBJ whole genome shotgun (WGS) entry which is preliminary data.</text>
</comment>
<evidence type="ECO:0000313" key="4">
    <source>
        <dbReference type="Proteomes" id="UP000254771"/>
    </source>
</evidence>
<organism evidence="3 4">
    <name type="scientific">endosymbiont of Escarpia spicata</name>
    <dbReference type="NCBI Taxonomy" id="2200908"/>
    <lineage>
        <taxon>Bacteria</taxon>
        <taxon>Pseudomonadati</taxon>
        <taxon>Pseudomonadota</taxon>
        <taxon>Gammaproteobacteria</taxon>
        <taxon>sulfur-oxidizing symbionts</taxon>
    </lineage>
</organism>
<sequence length="247" mass="27515">MRNRAKAAELTNAQLSKASSTRLQAEQEVQQYIEEENSQLKGDNDTFRQRAEAAEIASRNARADVERLQTLLETTNEQFEAQLASEQKARAEAEHRVKQLKSGNIDWAPVKPQETPAATRQPRAVPVAKSAFKEIESTPKSHWPLLLALLTVALISIGAAIYFTDIFGSTVEPIRQALINKNEPDQTTLQEPIPIPVQDSLELEHAGNTQEIVDAPSYEGSREAAEERVRQAAELEFNRLKASTKAY</sequence>
<evidence type="ECO:0000256" key="1">
    <source>
        <dbReference type="SAM" id="MobiDB-lite"/>
    </source>
</evidence>
<reference evidence="3 4" key="1">
    <citation type="journal article" date="2018" name="ISME J.">
        <title>Endosymbiont genomes yield clues of tubeworm success.</title>
        <authorList>
            <person name="Li Y."/>
            <person name="Liles M.R."/>
            <person name="Halanych K.M."/>
        </authorList>
    </citation>
    <scope>NUCLEOTIDE SEQUENCE [LARGE SCALE GENOMIC DNA]</scope>
    <source>
        <strain evidence="3">A1462</strain>
    </source>
</reference>
<dbReference type="AlphaFoldDB" id="A0A370DHI0"/>
<keyword evidence="2" id="KW-0472">Membrane</keyword>
<name>A0A370DHI0_9GAMM</name>
<keyword evidence="4" id="KW-1185">Reference proteome</keyword>
<protein>
    <submittedName>
        <fullName evidence="3">Uncharacterized protein</fullName>
    </submittedName>
</protein>
<proteinExistence type="predicted"/>
<gene>
    <name evidence="3" type="ORF">DIZ78_13995</name>
</gene>
<dbReference type="Proteomes" id="UP000254771">
    <property type="component" value="Unassembled WGS sequence"/>
</dbReference>
<evidence type="ECO:0000256" key="2">
    <source>
        <dbReference type="SAM" id="Phobius"/>
    </source>
</evidence>
<dbReference type="EMBL" id="QFXE01000018">
    <property type="protein sequence ID" value="RDH83616.1"/>
    <property type="molecule type" value="Genomic_DNA"/>
</dbReference>